<feature type="compositionally biased region" description="Low complexity" evidence="1">
    <location>
        <begin position="336"/>
        <end position="347"/>
    </location>
</feature>
<keyword evidence="3" id="KW-1185">Reference proteome</keyword>
<proteinExistence type="predicted"/>
<feature type="compositionally biased region" description="Polar residues" evidence="1">
    <location>
        <begin position="309"/>
        <end position="319"/>
    </location>
</feature>
<reference evidence="2 3" key="1">
    <citation type="submission" date="2017-05" db="EMBL/GenBank/DDBJ databases">
        <title>Draft genome sequence of Elsinoe australis.</title>
        <authorList>
            <person name="Cheng Q."/>
        </authorList>
    </citation>
    <scope>NUCLEOTIDE SEQUENCE [LARGE SCALE GENOMIC DNA]</scope>
    <source>
        <strain evidence="2 3">NL1</strain>
    </source>
</reference>
<evidence type="ECO:0000256" key="1">
    <source>
        <dbReference type="SAM" id="MobiDB-lite"/>
    </source>
</evidence>
<feature type="compositionally biased region" description="Low complexity" evidence="1">
    <location>
        <begin position="365"/>
        <end position="378"/>
    </location>
</feature>
<dbReference type="OrthoDB" id="3945468at2759"/>
<feature type="region of interest" description="Disordered" evidence="1">
    <location>
        <begin position="1"/>
        <end position="57"/>
    </location>
</feature>
<evidence type="ECO:0000313" key="2">
    <source>
        <dbReference type="EMBL" id="PSK34918.1"/>
    </source>
</evidence>
<gene>
    <name evidence="2" type="ORF">B9Z65_1501</name>
</gene>
<feature type="region of interest" description="Disordered" evidence="1">
    <location>
        <begin position="266"/>
        <end position="414"/>
    </location>
</feature>
<evidence type="ECO:0000313" key="3">
    <source>
        <dbReference type="Proteomes" id="UP000243723"/>
    </source>
</evidence>
<dbReference type="EMBL" id="NHZQ01000445">
    <property type="protein sequence ID" value="PSK34918.1"/>
    <property type="molecule type" value="Genomic_DNA"/>
</dbReference>
<feature type="compositionally biased region" description="Polar residues" evidence="1">
    <location>
        <begin position="46"/>
        <end position="57"/>
    </location>
</feature>
<feature type="compositionally biased region" description="Low complexity" evidence="1">
    <location>
        <begin position="280"/>
        <end position="303"/>
    </location>
</feature>
<feature type="compositionally biased region" description="Polar residues" evidence="1">
    <location>
        <begin position="326"/>
        <end position="335"/>
    </location>
</feature>
<comment type="caution">
    <text evidence="2">The sequence shown here is derived from an EMBL/GenBank/DDBJ whole genome shotgun (WGS) entry which is preliminary data.</text>
</comment>
<name>A0A2P7YG25_9PEZI</name>
<protein>
    <submittedName>
        <fullName evidence="2">Arrestin domain-containing protein</fullName>
    </submittedName>
</protein>
<organism evidence="2 3">
    <name type="scientific">Elsinoe australis</name>
    <dbReference type="NCBI Taxonomy" id="40998"/>
    <lineage>
        <taxon>Eukaryota</taxon>
        <taxon>Fungi</taxon>
        <taxon>Dikarya</taxon>
        <taxon>Ascomycota</taxon>
        <taxon>Pezizomycotina</taxon>
        <taxon>Dothideomycetes</taxon>
        <taxon>Dothideomycetidae</taxon>
        <taxon>Myriangiales</taxon>
        <taxon>Elsinoaceae</taxon>
        <taxon>Elsinoe</taxon>
    </lineage>
</organism>
<sequence length="468" mass="49403">MKHNNKSTLPRHEPRTETLRIPGHKRKPRPFPLQPLRQAPAPPRPSQESSIRIVNDDGTSSVYGSLLRKPSMETRCSTLKSDILNYYLNSGTSNASVTTLAVTETAPPSNSTFDFGDFSQASPSAETAVKSNREPTGLTATATVAPSDFPQDAIAGFNFALDENEPAIAVLADTDTALVRLSFEAEPAPSSAPSDPNAASPSRPSPSPAPTPTYSLFPSLITPPSAGIVLPLTTNCTSSSTSHTRNTSSSSSILYAPSTTIISSLPQRPGLARLRSSTVSSAHPSIPSTSSTSTVRPSFSTTRSHTKDLQPSSRWSADTVSRPLLSPSSRAVSFATSTTSHTRSGSGPSLGTGTVGRGRSNTAQTSGTVTPSGSVTGSYISGRKRVSRPLLTPNTFDSVPISAFDDDESENDGGQWRGWRRGMSWGSLGVREIRGGEVRLGSGGSGIGMRIEGEGRRRGWRGWVCCGR</sequence>
<feature type="region of interest" description="Disordered" evidence="1">
    <location>
        <begin position="186"/>
        <end position="217"/>
    </location>
</feature>
<feature type="compositionally biased region" description="Low complexity" evidence="1">
    <location>
        <begin position="186"/>
        <end position="202"/>
    </location>
</feature>
<accession>A0A2P7YG25</accession>
<dbReference type="AlphaFoldDB" id="A0A2P7YG25"/>
<dbReference type="Proteomes" id="UP000243723">
    <property type="component" value="Unassembled WGS sequence"/>
</dbReference>